<feature type="repeat" description="WD" evidence="3">
    <location>
        <begin position="1137"/>
        <end position="1169"/>
    </location>
</feature>
<dbReference type="PROSITE" id="PS50294">
    <property type="entry name" value="WD_REPEATS_REGION"/>
    <property type="match status" value="7"/>
</dbReference>
<dbReference type="InterPro" id="IPR001680">
    <property type="entry name" value="WD40_rpt"/>
</dbReference>
<keyword evidence="6" id="KW-1185">Reference proteome</keyword>
<dbReference type="PROSITE" id="PS50082">
    <property type="entry name" value="WD_REPEATS_2"/>
    <property type="match status" value="8"/>
</dbReference>
<evidence type="ECO:0000256" key="1">
    <source>
        <dbReference type="ARBA" id="ARBA00022574"/>
    </source>
</evidence>
<dbReference type="PRINTS" id="PR00320">
    <property type="entry name" value="GPROTEINBRPT"/>
</dbReference>
<dbReference type="AlphaFoldDB" id="A0A286UTW5"/>
<evidence type="ECO:0000313" key="6">
    <source>
        <dbReference type="Proteomes" id="UP000217199"/>
    </source>
</evidence>
<evidence type="ECO:0000313" key="5">
    <source>
        <dbReference type="EMBL" id="PAV23021.1"/>
    </source>
</evidence>
<feature type="repeat" description="WD" evidence="3">
    <location>
        <begin position="926"/>
        <end position="967"/>
    </location>
</feature>
<feature type="domain" description="NACHT" evidence="4">
    <location>
        <begin position="93"/>
        <end position="237"/>
    </location>
</feature>
<dbReference type="InParanoid" id="A0A286UTW5"/>
<dbReference type="InterPro" id="IPR050349">
    <property type="entry name" value="WD_LIS1/nudF_dynein_reg"/>
</dbReference>
<comment type="caution">
    <text evidence="5">The sequence shown here is derived from an EMBL/GenBank/DDBJ whole genome shotgun (WGS) entry which is preliminary data.</text>
</comment>
<feature type="repeat" description="WD" evidence="3">
    <location>
        <begin position="802"/>
        <end position="843"/>
    </location>
</feature>
<dbReference type="InterPro" id="IPR020472">
    <property type="entry name" value="WD40_PAC1"/>
</dbReference>
<dbReference type="Pfam" id="PF00400">
    <property type="entry name" value="WD40"/>
    <property type="match status" value="8"/>
</dbReference>
<dbReference type="Proteomes" id="UP000217199">
    <property type="component" value="Unassembled WGS sequence"/>
</dbReference>
<dbReference type="STRING" id="2282107.A0A286UTW5"/>
<dbReference type="SUPFAM" id="SSF52540">
    <property type="entry name" value="P-loop containing nucleoside triphosphate hydrolases"/>
    <property type="match status" value="1"/>
</dbReference>
<dbReference type="PROSITE" id="PS00678">
    <property type="entry name" value="WD_REPEATS_1"/>
    <property type="match status" value="6"/>
</dbReference>
<reference evidence="5 6" key="1">
    <citation type="journal article" date="2017" name="Mol. Ecol.">
        <title>Comparative and population genomic landscape of Phellinus noxius: A hypervariable fungus causing root rot in trees.</title>
        <authorList>
            <person name="Chung C.L."/>
            <person name="Lee T.J."/>
            <person name="Akiba M."/>
            <person name="Lee H.H."/>
            <person name="Kuo T.H."/>
            <person name="Liu D."/>
            <person name="Ke H.M."/>
            <person name="Yokoi T."/>
            <person name="Roa M.B."/>
            <person name="Lu M.J."/>
            <person name="Chang Y.Y."/>
            <person name="Ann P.J."/>
            <person name="Tsai J.N."/>
            <person name="Chen C.Y."/>
            <person name="Tzean S.S."/>
            <person name="Ota Y."/>
            <person name="Hattori T."/>
            <person name="Sahashi N."/>
            <person name="Liou R.F."/>
            <person name="Kikuchi T."/>
            <person name="Tsai I.J."/>
        </authorList>
    </citation>
    <scope>NUCLEOTIDE SEQUENCE [LARGE SCALE GENOMIC DNA]</scope>
    <source>
        <strain evidence="5 6">FFPRI411160</strain>
    </source>
</reference>
<dbReference type="CDD" id="cd00200">
    <property type="entry name" value="WD40"/>
    <property type="match status" value="2"/>
</dbReference>
<gene>
    <name evidence="5" type="ORF">PNOK_0008800</name>
</gene>
<dbReference type="Gene3D" id="2.130.10.10">
    <property type="entry name" value="YVTN repeat-like/Quinoprotein amine dehydrogenase"/>
    <property type="match status" value="5"/>
</dbReference>
<dbReference type="OrthoDB" id="3027122at2759"/>
<dbReference type="SMART" id="SM00320">
    <property type="entry name" value="WD40"/>
    <property type="match status" value="13"/>
</dbReference>
<dbReference type="SUPFAM" id="SSF50978">
    <property type="entry name" value="WD40 repeat-like"/>
    <property type="match status" value="2"/>
</dbReference>
<feature type="repeat" description="WD" evidence="3">
    <location>
        <begin position="1094"/>
        <end position="1135"/>
    </location>
</feature>
<protein>
    <submittedName>
        <fullName evidence="5">Nucleotide-binding-oligomerization-domain like receptor</fullName>
    </submittedName>
</protein>
<dbReference type="PROSITE" id="PS50837">
    <property type="entry name" value="NACHT"/>
    <property type="match status" value="1"/>
</dbReference>
<dbReference type="Pfam" id="PF24883">
    <property type="entry name" value="NPHP3_N"/>
    <property type="match status" value="1"/>
</dbReference>
<dbReference type="EMBL" id="NBII01000001">
    <property type="protein sequence ID" value="PAV23021.1"/>
    <property type="molecule type" value="Genomic_DNA"/>
</dbReference>
<evidence type="ECO:0000259" key="4">
    <source>
        <dbReference type="PROSITE" id="PS50837"/>
    </source>
</evidence>
<evidence type="ECO:0000256" key="3">
    <source>
        <dbReference type="PROSITE-ProRule" id="PRU00221"/>
    </source>
</evidence>
<keyword evidence="1 3" id="KW-0853">WD repeat</keyword>
<dbReference type="Gene3D" id="3.40.50.300">
    <property type="entry name" value="P-loop containing nucleotide triphosphate hydrolases"/>
    <property type="match status" value="1"/>
</dbReference>
<dbReference type="InterPro" id="IPR056884">
    <property type="entry name" value="NPHP3-like_N"/>
</dbReference>
<keyword evidence="5" id="KW-0675">Receptor</keyword>
<dbReference type="InterPro" id="IPR036322">
    <property type="entry name" value="WD40_repeat_dom_sf"/>
</dbReference>
<organism evidence="5 6">
    <name type="scientific">Pyrrhoderma noxium</name>
    <dbReference type="NCBI Taxonomy" id="2282107"/>
    <lineage>
        <taxon>Eukaryota</taxon>
        <taxon>Fungi</taxon>
        <taxon>Dikarya</taxon>
        <taxon>Basidiomycota</taxon>
        <taxon>Agaricomycotina</taxon>
        <taxon>Agaricomycetes</taxon>
        <taxon>Hymenochaetales</taxon>
        <taxon>Hymenochaetaceae</taxon>
        <taxon>Pyrrhoderma</taxon>
    </lineage>
</organism>
<feature type="repeat" description="WD" evidence="3">
    <location>
        <begin position="1009"/>
        <end position="1050"/>
    </location>
</feature>
<evidence type="ECO:0000256" key="2">
    <source>
        <dbReference type="ARBA" id="ARBA00022737"/>
    </source>
</evidence>
<dbReference type="InterPro" id="IPR019775">
    <property type="entry name" value="WD40_repeat_CS"/>
</dbReference>
<name>A0A286UTW5_9AGAM</name>
<dbReference type="PANTHER" id="PTHR44129">
    <property type="entry name" value="WD REPEAT-CONTAINING PROTEIN POP1"/>
    <property type="match status" value="1"/>
</dbReference>
<proteinExistence type="predicted"/>
<feature type="repeat" description="WD" evidence="3">
    <location>
        <begin position="716"/>
        <end position="757"/>
    </location>
</feature>
<dbReference type="InterPro" id="IPR007111">
    <property type="entry name" value="NACHT_NTPase"/>
</dbReference>
<feature type="repeat" description="WD" evidence="3">
    <location>
        <begin position="759"/>
        <end position="800"/>
    </location>
</feature>
<accession>A0A286UTW5</accession>
<keyword evidence="2" id="KW-0677">Repeat</keyword>
<sequence>MPLNQIGSGSTANVGTYNDVGGNQVNVQGDLIVHRNDSIDQDPRVHRELIRELKDILNPSNFTGDNRPQCLENTREHTLQSIYQWADAKECPNVLLLIGAAGTGKSTTATTVAGKYQRRGQLGCHMFFLRERSRPEDVLPTIAYSLASYNKSIAESLVEKLKDSGDIGPSDLKTKFEILLRDPLSAVATKVRDSVLIVLDALDECGTPKLRQSLLKVFRDCLPSLPANFRVLITSRPEEDIASLIPTFLTTILDQHSNESKANVSTYIKYEFDQIRSSGKLKVPEDCEWDSDLKTLADSADGLFIWASTAVRFVREVKRSRFRCFRNLVSNASSLKLDDLYMTVLSHVSEWEEEDKAILRNIFSLILFAKHPLSDTEIDEILDVEMDTTSDLLSYFRSLVSYEQGKPITIYHTSFYDYLISCEGKPWYVDPDVQKPYLASRCFERMGNFLKHNICNISSDFVLNADVPDIDNRVTQYIPPFLKYICCNWIHHLRGVPYSQQLCSRLRSFVYKQLLFWFEILSLTNTFNRHAGPTLLFAIQWIGNNDPELSSFLRDAYRQASTYSEPISKSVLQIYASLLPLTKEESTMSIHYAKYANSAIRVEYIGGKQRYDCIKTIQVERIWDYVPILSFSPDGTRVLSSSIRGVSVWDATSGELIAGPMAAEDDEGDVDHERCALSAAYLPDGRYIVVTSRNGITRKWDLFTNCLVWERVMSNFQINTRRARSAAFSPNRKLVVFGYNQGTIRVWNVDTGEQDGESLNGHTEDISCLSFSPDGKYLASGSDDKTIIIWDVGQRQVETSPYRSHSSRLMAIDFSPCGTNVVSGSLDGTILVWNASTGDVLREIKCDAQVHSVTYSPDGVFILAGAFQLMSMWNVSDATATPKVFQAHVGTIERVSFSPDGSRFMSAETHRIQTWDASRVGETQLVFEEQRGIESISLSPSGEFIASGSYDGSIYLWNVLTGKLIKKLKQRHDVESLAFSPVNEQLIAFGSMYDRVQGWDVTKGEIFTIGNHESWAYSVVFSPDGNRVAMGLLNKTVCIWDVERRELAVPPLTGHTSSVYAVAYSPDGSRLVSGSSDHTVRIWNSETGQLLSTLYDHSESVFSVTYSFDGSRIVSGDKDGTILVWDAQSGQIVCRPIKEHTWVVKSVCFLLDGNRILSGSLDWTARVWDAITEYGHWTQFQITLIGN</sequence>
<dbReference type="InterPro" id="IPR027417">
    <property type="entry name" value="P-loop_NTPase"/>
</dbReference>
<feature type="repeat" description="WD" evidence="3">
    <location>
        <begin position="1052"/>
        <end position="1093"/>
    </location>
</feature>
<dbReference type="InterPro" id="IPR015943">
    <property type="entry name" value="WD40/YVTN_repeat-like_dom_sf"/>
</dbReference>